<dbReference type="InterPro" id="IPR021886">
    <property type="entry name" value="MgsA_C"/>
</dbReference>
<dbReference type="Pfam" id="PF00004">
    <property type="entry name" value="AAA"/>
    <property type="match status" value="1"/>
</dbReference>
<evidence type="ECO:0000256" key="2">
    <source>
        <dbReference type="ARBA" id="ARBA00022741"/>
    </source>
</evidence>
<evidence type="ECO:0000313" key="6">
    <source>
        <dbReference type="EMBL" id="CAB4718322.1"/>
    </source>
</evidence>
<dbReference type="GO" id="GO:0017116">
    <property type="term" value="F:single-stranded DNA helicase activity"/>
    <property type="evidence" value="ECO:0007669"/>
    <property type="project" value="TreeGrafter"/>
</dbReference>
<dbReference type="Gene3D" id="3.40.50.300">
    <property type="entry name" value="P-loop containing nucleotide triphosphate hydrolases"/>
    <property type="match status" value="1"/>
</dbReference>
<organism evidence="6">
    <name type="scientific">freshwater metagenome</name>
    <dbReference type="NCBI Taxonomy" id="449393"/>
    <lineage>
        <taxon>unclassified sequences</taxon>
        <taxon>metagenomes</taxon>
        <taxon>ecological metagenomes</taxon>
    </lineage>
</organism>
<reference evidence="6" key="1">
    <citation type="submission" date="2020-05" db="EMBL/GenBank/DDBJ databases">
        <authorList>
            <person name="Chiriac C."/>
            <person name="Salcher M."/>
            <person name="Ghai R."/>
            <person name="Kavagutti S V."/>
        </authorList>
    </citation>
    <scope>NUCLEOTIDE SEQUENCE</scope>
</reference>
<gene>
    <name evidence="6" type="ORF">UFOPK2683_00424</name>
    <name evidence="7" type="ORF">UFOPK4121_01086</name>
</gene>
<comment type="similarity">
    <text evidence="1">Belongs to the AAA ATPase family. RarA/MGS1/WRNIP1 subfamily.</text>
</comment>
<dbReference type="AlphaFoldDB" id="A0A6J6R5B2"/>
<dbReference type="Gene3D" id="1.10.3710.10">
    <property type="entry name" value="DNA polymerase III clamp loader subunits, C-terminal domain"/>
    <property type="match status" value="1"/>
</dbReference>
<evidence type="ECO:0000259" key="5">
    <source>
        <dbReference type="SMART" id="SM00382"/>
    </source>
</evidence>
<dbReference type="InterPro" id="IPR032423">
    <property type="entry name" value="AAA_assoc_2"/>
</dbReference>
<dbReference type="FunFam" id="1.20.272.10:FF:000001">
    <property type="entry name" value="Putative AAA family ATPase"/>
    <property type="match status" value="1"/>
</dbReference>
<accession>A0A6J6R5B2</accession>
<dbReference type="SMART" id="SM00382">
    <property type="entry name" value="AAA"/>
    <property type="match status" value="1"/>
</dbReference>
<dbReference type="InterPro" id="IPR008921">
    <property type="entry name" value="DNA_pol3_clamp-load_cplx_C"/>
</dbReference>
<dbReference type="Gene3D" id="1.20.272.10">
    <property type="match status" value="1"/>
</dbReference>
<dbReference type="Gene3D" id="1.10.8.60">
    <property type="match status" value="1"/>
</dbReference>
<dbReference type="InterPro" id="IPR003959">
    <property type="entry name" value="ATPase_AAA_core"/>
</dbReference>
<feature type="region of interest" description="Disordered" evidence="4">
    <location>
        <begin position="363"/>
        <end position="428"/>
    </location>
</feature>
<dbReference type="InterPro" id="IPR003593">
    <property type="entry name" value="AAA+_ATPase"/>
</dbReference>
<dbReference type="Pfam" id="PF12002">
    <property type="entry name" value="MgsA_C"/>
    <property type="match status" value="1"/>
</dbReference>
<dbReference type="CDD" id="cd00009">
    <property type="entry name" value="AAA"/>
    <property type="match status" value="1"/>
</dbReference>
<protein>
    <submittedName>
        <fullName evidence="6">Unannotated protein</fullName>
    </submittedName>
</protein>
<dbReference type="EMBL" id="CAEZYK010000015">
    <property type="protein sequence ID" value="CAB4718322.1"/>
    <property type="molecule type" value="Genomic_DNA"/>
</dbReference>
<dbReference type="InterPro" id="IPR051314">
    <property type="entry name" value="AAA_ATPase_RarA/MGS1/WRNIP1"/>
</dbReference>
<dbReference type="SUPFAM" id="SSF52540">
    <property type="entry name" value="P-loop containing nucleoside triphosphate hydrolases"/>
    <property type="match status" value="1"/>
</dbReference>
<proteinExistence type="inferred from homology"/>
<dbReference type="PANTHER" id="PTHR13779">
    <property type="entry name" value="WERNER HELICASE-INTERACTING PROTEIN 1 FAMILY MEMBER"/>
    <property type="match status" value="1"/>
</dbReference>
<dbReference type="SUPFAM" id="SSF48019">
    <property type="entry name" value="post-AAA+ oligomerization domain-like"/>
    <property type="match status" value="1"/>
</dbReference>
<sequence>MSDLFSAAVQERLRTRAPLAARLRPEGLDDLVGQEELIGAGQPLRTLIEADRLSSLILWGPPGTGKTTLARLIAGATEQYFVALSAVSAGVKDVRTVADDARARLGERGQGTILFLDEIHRFSRTQQDSLLPYVEEGLFVLIGATTENPFFSLTGPLLSRSTLFRLKHLSAPAIGELIERALKDPRGLGDEGLTIAQEAKEHLMNGSDGDARHALTGLDVSAVIAVENKRSTITLADTEAAMAMRALKYGDDEHYDVLSAFIKSIRGSDVDAGLYWLAQMLEAGEDPRLIARRLVILASEDIGVADSQCLLIADAAARAVEFVGMPEVQLVLAHAVVALARAPKSNSVTLALSAAQADVKSAGGRVPNHLRDSHYPGASELGHGEGYQSPHANPAGWVDQNYGPEGGEYGNYFVPSGRGDDQAGPDSP</sequence>
<dbReference type="GO" id="GO:0016887">
    <property type="term" value="F:ATP hydrolysis activity"/>
    <property type="evidence" value="ECO:0007669"/>
    <property type="project" value="InterPro"/>
</dbReference>
<dbReference type="GO" id="GO:0008047">
    <property type="term" value="F:enzyme activator activity"/>
    <property type="evidence" value="ECO:0007669"/>
    <property type="project" value="TreeGrafter"/>
</dbReference>
<feature type="domain" description="AAA+ ATPase" evidence="5">
    <location>
        <begin position="52"/>
        <end position="173"/>
    </location>
</feature>
<dbReference type="EMBL" id="CAFBPQ010000034">
    <property type="protein sequence ID" value="CAB5027800.1"/>
    <property type="molecule type" value="Genomic_DNA"/>
</dbReference>
<dbReference type="GO" id="GO:0006261">
    <property type="term" value="P:DNA-templated DNA replication"/>
    <property type="evidence" value="ECO:0007669"/>
    <property type="project" value="TreeGrafter"/>
</dbReference>
<evidence type="ECO:0000256" key="1">
    <source>
        <dbReference type="ARBA" id="ARBA00008959"/>
    </source>
</evidence>
<evidence type="ECO:0000256" key="3">
    <source>
        <dbReference type="ARBA" id="ARBA00022840"/>
    </source>
</evidence>
<dbReference type="PANTHER" id="PTHR13779:SF7">
    <property type="entry name" value="ATPASE WRNIP1"/>
    <property type="match status" value="1"/>
</dbReference>
<dbReference type="CDD" id="cd18139">
    <property type="entry name" value="HLD_clamp_RarA"/>
    <property type="match status" value="1"/>
</dbReference>
<evidence type="ECO:0000256" key="4">
    <source>
        <dbReference type="SAM" id="MobiDB-lite"/>
    </source>
</evidence>
<dbReference type="GO" id="GO:0000731">
    <property type="term" value="P:DNA synthesis involved in DNA repair"/>
    <property type="evidence" value="ECO:0007669"/>
    <property type="project" value="TreeGrafter"/>
</dbReference>
<dbReference type="FunFam" id="3.40.50.300:FF:000345">
    <property type="entry name" value="AAA family ATPase"/>
    <property type="match status" value="1"/>
</dbReference>
<dbReference type="GO" id="GO:0003677">
    <property type="term" value="F:DNA binding"/>
    <property type="evidence" value="ECO:0007669"/>
    <property type="project" value="InterPro"/>
</dbReference>
<dbReference type="InterPro" id="IPR027417">
    <property type="entry name" value="P-loop_NTPase"/>
</dbReference>
<evidence type="ECO:0000313" key="7">
    <source>
        <dbReference type="EMBL" id="CAB5027800.1"/>
    </source>
</evidence>
<name>A0A6J6R5B2_9ZZZZ</name>
<dbReference type="GO" id="GO:0005524">
    <property type="term" value="F:ATP binding"/>
    <property type="evidence" value="ECO:0007669"/>
    <property type="project" value="UniProtKB-KW"/>
</dbReference>
<keyword evidence="3" id="KW-0067">ATP-binding</keyword>
<keyword evidence="2" id="KW-0547">Nucleotide-binding</keyword>
<dbReference type="Pfam" id="PF16193">
    <property type="entry name" value="AAA_assoc_2"/>
    <property type="match status" value="1"/>
</dbReference>